<dbReference type="GO" id="GO:0005634">
    <property type="term" value="C:nucleus"/>
    <property type="evidence" value="ECO:0007669"/>
    <property type="project" value="TreeGrafter"/>
</dbReference>
<dbReference type="GO" id="GO:0009738">
    <property type="term" value="P:abscisic acid-activated signaling pathway"/>
    <property type="evidence" value="ECO:0007669"/>
    <property type="project" value="TreeGrafter"/>
</dbReference>
<dbReference type="GO" id="GO:0006952">
    <property type="term" value="P:defense response"/>
    <property type="evidence" value="ECO:0007669"/>
    <property type="project" value="InterPro"/>
</dbReference>
<dbReference type="GO" id="GO:0038023">
    <property type="term" value="F:signaling receptor activity"/>
    <property type="evidence" value="ECO:0007669"/>
    <property type="project" value="TreeGrafter"/>
</dbReference>
<dbReference type="CDD" id="cd07816">
    <property type="entry name" value="Bet_v1-like"/>
    <property type="match status" value="1"/>
</dbReference>
<dbReference type="PANTHER" id="PTHR31213">
    <property type="entry name" value="OS08G0374000 PROTEIN-RELATED"/>
    <property type="match status" value="1"/>
</dbReference>
<dbReference type="GO" id="GO:0005737">
    <property type="term" value="C:cytoplasm"/>
    <property type="evidence" value="ECO:0007669"/>
    <property type="project" value="TreeGrafter"/>
</dbReference>
<organism evidence="4 5">
    <name type="scientific">Escallonia rubra</name>
    <dbReference type="NCBI Taxonomy" id="112253"/>
    <lineage>
        <taxon>Eukaryota</taxon>
        <taxon>Viridiplantae</taxon>
        <taxon>Streptophyta</taxon>
        <taxon>Embryophyta</taxon>
        <taxon>Tracheophyta</taxon>
        <taxon>Spermatophyta</taxon>
        <taxon>Magnoliopsida</taxon>
        <taxon>eudicotyledons</taxon>
        <taxon>Gunneridae</taxon>
        <taxon>Pentapetalae</taxon>
        <taxon>asterids</taxon>
        <taxon>campanulids</taxon>
        <taxon>Escalloniales</taxon>
        <taxon>Escalloniaceae</taxon>
        <taxon>Escallonia</taxon>
    </lineage>
</organism>
<reference evidence="4" key="1">
    <citation type="submission" date="2022-12" db="EMBL/GenBank/DDBJ databases">
        <title>Draft genome assemblies for two species of Escallonia (Escalloniales).</title>
        <authorList>
            <person name="Chanderbali A."/>
            <person name="Dervinis C."/>
            <person name="Anghel I."/>
            <person name="Soltis D."/>
            <person name="Soltis P."/>
            <person name="Zapata F."/>
        </authorList>
    </citation>
    <scope>NUCLEOTIDE SEQUENCE</scope>
    <source>
        <strain evidence="4">UCBG92.1500</strain>
        <tissue evidence="4">Leaf</tissue>
    </source>
</reference>
<dbReference type="SUPFAM" id="SSF55961">
    <property type="entry name" value="Bet v1-like"/>
    <property type="match status" value="1"/>
</dbReference>
<dbReference type="GO" id="GO:0009820">
    <property type="term" value="P:alkaloid metabolic process"/>
    <property type="evidence" value="ECO:0007669"/>
    <property type="project" value="UniProtKB-KW"/>
</dbReference>
<dbReference type="InterPro" id="IPR000916">
    <property type="entry name" value="Bet_v_I/MLP"/>
</dbReference>
<protein>
    <recommendedName>
        <fullName evidence="3">Bet v I/Major latex protein domain-containing protein</fullName>
    </recommendedName>
</protein>
<sequence>MFGTVSEEIEVNVPASKAWEVYSTVELTKMAAEGLPDIFEKIEVVKGDGGVGTVLKLTFLPGTQAFSSYTEKFTIVDDAKRVKEAEVVEGGFLDLGFNLYRFRFEILEHGENSCITKGTVEYDLKEEAAAANASVVAKIDASFLLNIMKV</sequence>
<keyword evidence="5" id="KW-1185">Reference proteome</keyword>
<dbReference type="GO" id="GO:0004864">
    <property type="term" value="F:protein phosphatase inhibitor activity"/>
    <property type="evidence" value="ECO:0007669"/>
    <property type="project" value="TreeGrafter"/>
</dbReference>
<gene>
    <name evidence="4" type="ORF">RJ640_017046</name>
</gene>
<dbReference type="InterPro" id="IPR050279">
    <property type="entry name" value="Plant_def-hormone_signal"/>
</dbReference>
<dbReference type="Pfam" id="PF00407">
    <property type="entry name" value="Bet_v_1"/>
    <property type="match status" value="1"/>
</dbReference>
<name>A0AA88R4X2_9ASTE</name>
<comment type="caution">
    <text evidence="4">The sequence shown here is derived from an EMBL/GenBank/DDBJ whole genome shotgun (WGS) entry which is preliminary data.</text>
</comment>
<dbReference type="Gene3D" id="3.30.530.20">
    <property type="match status" value="1"/>
</dbReference>
<evidence type="ECO:0000313" key="4">
    <source>
        <dbReference type="EMBL" id="KAK2970315.1"/>
    </source>
</evidence>
<feature type="domain" description="Bet v I/Major latex protein" evidence="3">
    <location>
        <begin position="3"/>
        <end position="136"/>
    </location>
</feature>
<evidence type="ECO:0000256" key="2">
    <source>
        <dbReference type="ARBA" id="ARBA00022589"/>
    </source>
</evidence>
<keyword evidence="2" id="KW-0017">Alkaloid metabolism</keyword>
<dbReference type="GO" id="GO:0010427">
    <property type="term" value="F:abscisic acid binding"/>
    <property type="evidence" value="ECO:0007669"/>
    <property type="project" value="TreeGrafter"/>
</dbReference>
<accession>A0AA88R4X2</accession>
<evidence type="ECO:0000259" key="3">
    <source>
        <dbReference type="Pfam" id="PF00407"/>
    </source>
</evidence>
<dbReference type="PANTHER" id="PTHR31213:SF19">
    <property type="entry name" value="BET V I_MAJOR LATEX PROTEIN DOMAIN-CONTAINING PROTEIN"/>
    <property type="match status" value="1"/>
</dbReference>
<evidence type="ECO:0000256" key="1">
    <source>
        <dbReference type="ARBA" id="ARBA00009744"/>
    </source>
</evidence>
<proteinExistence type="inferred from homology"/>
<evidence type="ECO:0000313" key="5">
    <source>
        <dbReference type="Proteomes" id="UP001187471"/>
    </source>
</evidence>
<dbReference type="InterPro" id="IPR023393">
    <property type="entry name" value="START-like_dom_sf"/>
</dbReference>
<dbReference type="EMBL" id="JAVXUO010002733">
    <property type="protein sequence ID" value="KAK2970315.1"/>
    <property type="molecule type" value="Genomic_DNA"/>
</dbReference>
<dbReference type="AlphaFoldDB" id="A0AA88R4X2"/>
<feature type="non-terminal residue" evidence="4">
    <location>
        <position position="150"/>
    </location>
</feature>
<comment type="similarity">
    <text evidence="1">Belongs to the BetVI family.</text>
</comment>
<dbReference type="Proteomes" id="UP001187471">
    <property type="component" value="Unassembled WGS sequence"/>
</dbReference>